<evidence type="ECO:0008006" key="4">
    <source>
        <dbReference type="Google" id="ProtNLM"/>
    </source>
</evidence>
<sequence length="55" mass="5894">MALFLLLLIVAIALGIIGVVVKGLFYLLTIGVVILVADLIFALVRFRQGGTRPGR</sequence>
<proteinExistence type="predicted"/>
<keyword evidence="1" id="KW-0472">Membrane</keyword>
<organism evidence="2 3">
    <name type="scientific">Microtetraspora glauca</name>
    <dbReference type="NCBI Taxonomy" id="1996"/>
    <lineage>
        <taxon>Bacteria</taxon>
        <taxon>Bacillati</taxon>
        <taxon>Actinomycetota</taxon>
        <taxon>Actinomycetes</taxon>
        <taxon>Streptosporangiales</taxon>
        <taxon>Streptosporangiaceae</taxon>
        <taxon>Microtetraspora</taxon>
    </lineage>
</organism>
<feature type="transmembrane region" description="Helical" evidence="1">
    <location>
        <begin position="25"/>
        <end position="46"/>
    </location>
</feature>
<keyword evidence="3" id="KW-1185">Reference proteome</keyword>
<keyword evidence="1" id="KW-1133">Transmembrane helix</keyword>
<evidence type="ECO:0000256" key="1">
    <source>
        <dbReference type="SAM" id="Phobius"/>
    </source>
</evidence>
<comment type="caution">
    <text evidence="2">The sequence shown here is derived from an EMBL/GenBank/DDBJ whole genome shotgun (WGS) entry which is preliminary data.</text>
</comment>
<protein>
    <recommendedName>
        <fullName evidence="4">DUF2207 domain-containing protein</fullName>
    </recommendedName>
</protein>
<dbReference type="Proteomes" id="UP001551675">
    <property type="component" value="Unassembled WGS sequence"/>
</dbReference>
<dbReference type="RefSeq" id="WP_358141221.1">
    <property type="nucleotide sequence ID" value="NZ_JBFALK010000031.1"/>
</dbReference>
<accession>A0ABV3GS98</accession>
<dbReference type="EMBL" id="JBFALK010000031">
    <property type="protein sequence ID" value="MEV0974510.1"/>
    <property type="molecule type" value="Genomic_DNA"/>
</dbReference>
<evidence type="ECO:0000313" key="3">
    <source>
        <dbReference type="Proteomes" id="UP001551675"/>
    </source>
</evidence>
<reference evidence="2 3" key="1">
    <citation type="submission" date="2024-06" db="EMBL/GenBank/DDBJ databases">
        <title>The Natural Products Discovery Center: Release of the First 8490 Sequenced Strains for Exploring Actinobacteria Biosynthetic Diversity.</title>
        <authorList>
            <person name="Kalkreuter E."/>
            <person name="Kautsar S.A."/>
            <person name="Yang D."/>
            <person name="Bader C.D."/>
            <person name="Teijaro C.N."/>
            <person name="Fluegel L."/>
            <person name="Davis C.M."/>
            <person name="Simpson J.R."/>
            <person name="Lauterbach L."/>
            <person name="Steele A.D."/>
            <person name="Gui C."/>
            <person name="Meng S."/>
            <person name="Li G."/>
            <person name="Viehrig K."/>
            <person name="Ye F."/>
            <person name="Su P."/>
            <person name="Kiefer A.F."/>
            <person name="Nichols A."/>
            <person name="Cepeda A.J."/>
            <person name="Yan W."/>
            <person name="Fan B."/>
            <person name="Jiang Y."/>
            <person name="Adhikari A."/>
            <person name="Zheng C.-J."/>
            <person name="Schuster L."/>
            <person name="Cowan T.M."/>
            <person name="Smanski M.J."/>
            <person name="Chevrette M.G."/>
            <person name="De Carvalho L.P.S."/>
            <person name="Shen B."/>
        </authorList>
    </citation>
    <scope>NUCLEOTIDE SEQUENCE [LARGE SCALE GENOMIC DNA]</scope>
    <source>
        <strain evidence="2 3">NPDC050100</strain>
    </source>
</reference>
<gene>
    <name evidence="2" type="ORF">AB0I59_38450</name>
</gene>
<name>A0ABV3GS98_MICGL</name>
<evidence type="ECO:0000313" key="2">
    <source>
        <dbReference type="EMBL" id="MEV0974510.1"/>
    </source>
</evidence>
<keyword evidence="1" id="KW-0812">Transmembrane</keyword>